<dbReference type="RefSeq" id="WP_166117038.1">
    <property type="nucleotide sequence ID" value="NZ_BAABDB010000030.1"/>
</dbReference>
<dbReference type="EMBL" id="JACHIE010000028">
    <property type="protein sequence ID" value="MBB6458695.1"/>
    <property type="molecule type" value="Genomic_DNA"/>
</dbReference>
<keyword evidence="2" id="KW-1185">Reference proteome</keyword>
<gene>
    <name evidence="1" type="ORF">HNR55_003308</name>
</gene>
<protein>
    <submittedName>
        <fullName evidence="1">Uncharacterized protein</fullName>
    </submittedName>
</protein>
<evidence type="ECO:0000313" key="2">
    <source>
        <dbReference type="Proteomes" id="UP000578000"/>
    </source>
</evidence>
<evidence type="ECO:0000313" key="1">
    <source>
        <dbReference type="EMBL" id="MBB6458695.1"/>
    </source>
</evidence>
<accession>A0A841QK75</accession>
<name>A0A841QK75_9PROT</name>
<organism evidence="1 2">
    <name type="scientific">Acetobacter lovaniensis</name>
    <dbReference type="NCBI Taxonomy" id="104100"/>
    <lineage>
        <taxon>Bacteria</taxon>
        <taxon>Pseudomonadati</taxon>
        <taxon>Pseudomonadota</taxon>
        <taxon>Alphaproteobacteria</taxon>
        <taxon>Acetobacterales</taxon>
        <taxon>Acetobacteraceae</taxon>
        <taxon>Acetobacter</taxon>
    </lineage>
</organism>
<proteinExistence type="predicted"/>
<sequence>MAKEKSPDELAKEYRDYMRAEFVKKDVEGVEPWYVDSHEYTHYVMRYPTWTETISHINATISEEEAAKDPEKAKRRLDDLIKLTKACVTNLKSPSDFDKAPFYVNKAAMDWVSLRIG</sequence>
<comment type="caution">
    <text evidence="1">The sequence shown here is derived from an EMBL/GenBank/DDBJ whole genome shotgun (WGS) entry which is preliminary data.</text>
</comment>
<dbReference type="AlphaFoldDB" id="A0A841QK75"/>
<dbReference type="Proteomes" id="UP000578000">
    <property type="component" value="Unassembled WGS sequence"/>
</dbReference>
<reference evidence="1 2" key="1">
    <citation type="submission" date="2020-08" db="EMBL/GenBank/DDBJ databases">
        <title>Genomic Encyclopedia of Type Strains, Phase IV (KMG-IV): sequencing the most valuable type-strain genomes for metagenomic binning, comparative biology and taxonomic classification.</title>
        <authorList>
            <person name="Goeker M."/>
        </authorList>
    </citation>
    <scope>NUCLEOTIDE SEQUENCE [LARGE SCALE GENOMIC DNA]</scope>
    <source>
        <strain evidence="1 2">DSM 4491</strain>
    </source>
</reference>